<dbReference type="Proteomes" id="UP000010478">
    <property type="component" value="Chromosome"/>
</dbReference>
<dbReference type="Pfam" id="PF00583">
    <property type="entry name" value="Acetyltransf_1"/>
    <property type="match status" value="1"/>
</dbReference>
<dbReference type="Gene3D" id="3.40.630.30">
    <property type="match status" value="1"/>
</dbReference>
<keyword evidence="2" id="KW-0808">Transferase</keyword>
<dbReference type="PROSITE" id="PS51186">
    <property type="entry name" value="GNAT"/>
    <property type="match status" value="1"/>
</dbReference>
<dbReference type="OrthoDB" id="6182349at2"/>
<evidence type="ECO:0000313" key="2">
    <source>
        <dbReference type="EMBL" id="AFZ06087.1"/>
    </source>
</evidence>
<feature type="domain" description="N-acetyltransferase" evidence="1">
    <location>
        <begin position="4"/>
        <end position="184"/>
    </location>
</feature>
<accession>K9VF35</accession>
<evidence type="ECO:0000313" key="3">
    <source>
        <dbReference type="Proteomes" id="UP000010478"/>
    </source>
</evidence>
<keyword evidence="3" id="KW-1185">Reference proteome</keyword>
<dbReference type="EMBL" id="CP003614">
    <property type="protein sequence ID" value="AFZ06087.1"/>
    <property type="molecule type" value="Genomic_DNA"/>
</dbReference>
<dbReference type="SUPFAM" id="SSF55729">
    <property type="entry name" value="Acyl-CoA N-acyltransferases (Nat)"/>
    <property type="match status" value="1"/>
</dbReference>
<dbReference type="eggNOG" id="COG1247">
    <property type="taxonomic scope" value="Bacteria"/>
</dbReference>
<organism evidence="2 3">
    <name type="scientific">Phormidium nigroviride PCC 7112</name>
    <dbReference type="NCBI Taxonomy" id="179408"/>
    <lineage>
        <taxon>Bacteria</taxon>
        <taxon>Bacillati</taxon>
        <taxon>Cyanobacteriota</taxon>
        <taxon>Cyanophyceae</taxon>
        <taxon>Oscillatoriophycideae</taxon>
        <taxon>Oscillatoriales</taxon>
        <taxon>Oscillatoriaceae</taxon>
        <taxon>Phormidium</taxon>
    </lineage>
</organism>
<protein>
    <submittedName>
        <fullName evidence="2">GCN5-related N-acetyltransferase</fullName>
    </submittedName>
</protein>
<reference evidence="2 3" key="1">
    <citation type="submission" date="2012-05" db="EMBL/GenBank/DDBJ databases">
        <title>Finished chromosome of genome of Oscillatoria sp. PCC 7112.</title>
        <authorList>
            <consortium name="US DOE Joint Genome Institute"/>
            <person name="Gugger M."/>
            <person name="Coursin T."/>
            <person name="Rippka R."/>
            <person name="Tandeau De Marsac N."/>
            <person name="Huntemann M."/>
            <person name="Wei C.-L."/>
            <person name="Han J."/>
            <person name="Detter J.C."/>
            <person name="Han C."/>
            <person name="Tapia R."/>
            <person name="Davenport K."/>
            <person name="Daligault H."/>
            <person name="Erkkila T."/>
            <person name="Gu W."/>
            <person name="Munk A.C.C."/>
            <person name="Teshima H."/>
            <person name="Xu Y."/>
            <person name="Chain P."/>
            <person name="Chen A."/>
            <person name="Krypides N."/>
            <person name="Mavromatis K."/>
            <person name="Markowitz V."/>
            <person name="Szeto E."/>
            <person name="Ivanova N."/>
            <person name="Mikhailova N."/>
            <person name="Ovchinnikova G."/>
            <person name="Pagani I."/>
            <person name="Pati A."/>
            <person name="Goodwin L."/>
            <person name="Peters L."/>
            <person name="Pitluck S."/>
            <person name="Woyke T."/>
            <person name="Kerfeld C."/>
        </authorList>
    </citation>
    <scope>NUCLEOTIDE SEQUENCE [LARGE SCALE GENOMIC DNA]</scope>
    <source>
        <strain evidence="2 3">PCC 7112</strain>
    </source>
</reference>
<gene>
    <name evidence="2" type="ORF">Osc7112_1570</name>
</gene>
<dbReference type="GO" id="GO:0016747">
    <property type="term" value="F:acyltransferase activity, transferring groups other than amino-acyl groups"/>
    <property type="evidence" value="ECO:0007669"/>
    <property type="project" value="InterPro"/>
</dbReference>
<dbReference type="InterPro" id="IPR000182">
    <property type="entry name" value="GNAT_dom"/>
</dbReference>
<dbReference type="InterPro" id="IPR016181">
    <property type="entry name" value="Acyl_CoA_acyltransferase"/>
</dbReference>
<dbReference type="RefSeq" id="WP_015175405.1">
    <property type="nucleotide sequence ID" value="NC_019729.1"/>
</dbReference>
<dbReference type="AlphaFoldDB" id="K9VF35"/>
<evidence type="ECO:0000259" key="1">
    <source>
        <dbReference type="PROSITE" id="PS51186"/>
    </source>
</evidence>
<dbReference type="HOGENOM" id="CLU_1431922_0_0_3"/>
<proteinExistence type="predicted"/>
<dbReference type="KEGG" id="oni:Osc7112_1570"/>
<dbReference type="STRING" id="179408.Osc7112_1570"/>
<sequence>MEYLIFREADRDDIQAIVNIHNSHARSQNTSIERGFLLTQITEDEIVKSLNNSCRYFVAAKTDGEILGFVAISKPKISDEMLDKIIWKDEVFQKRVTSDRHFYLERVATKLDWMGRGVARFMYKEIYQFFPNSFISLFIVTQPISNTRSLMFHQKQGFEQIGTLQIDLFLDLENYECIVMFKET</sequence>
<name>K9VF35_9CYAN</name>